<organism evidence="6 7">
    <name type="scientific">Kutzneria viridogrisea</name>
    <dbReference type="NCBI Taxonomy" id="47990"/>
    <lineage>
        <taxon>Bacteria</taxon>
        <taxon>Bacillati</taxon>
        <taxon>Actinomycetota</taxon>
        <taxon>Actinomycetes</taxon>
        <taxon>Pseudonocardiales</taxon>
        <taxon>Pseudonocardiaceae</taxon>
        <taxon>Kutzneria</taxon>
    </lineage>
</organism>
<dbReference type="InterPro" id="IPR010610">
    <property type="entry name" value="EryCIII-like_C"/>
</dbReference>
<evidence type="ECO:0000313" key="6">
    <source>
        <dbReference type="EMBL" id="MBA8924699.1"/>
    </source>
</evidence>
<dbReference type="Gene3D" id="3.40.50.2000">
    <property type="entry name" value="Glycogen Phosphorylase B"/>
    <property type="match status" value="2"/>
</dbReference>
<sequence length="379" mass="40130">MRILFTFVGGNGHYQPLVPIARAARAAGHTVAFTGEPWFTGAVTEFPVHGIGVGGSHKPQRTPLVALDVAHEERVLTENFARRRAGLRAAGLLELCAQWRPDLLVIEEVDFGSVIAAERLGLPYARVEVTASGAFCRTELLVEPLNELRAVHGLPPDPELRMLHRNLVLAPFPPSFRHPAHPAPSTVHAVRPELAVDKGAAAPPWLVGLPDQPTVYFTLGTIFNLECGDLYERVLAGLAELPVNVIATVGSGFDPAELGPQPPNVRVEQYVPQGLVLPRCDAVVSHGGSGSVIGALAHGLPMVLVPMGADQPHNADRCADLGVGVVLDALLASSAEVGAAVSAVLSEPGYRVAAERLRVEIDGLPGVEHALHLLEGVRS</sequence>
<proteinExistence type="inferred from homology"/>
<dbReference type="InterPro" id="IPR002213">
    <property type="entry name" value="UDP_glucos_trans"/>
</dbReference>
<dbReference type="Proteomes" id="UP000517916">
    <property type="component" value="Unassembled WGS sequence"/>
</dbReference>
<reference evidence="6 7" key="1">
    <citation type="submission" date="2020-08" db="EMBL/GenBank/DDBJ databases">
        <title>Genomic Encyclopedia of Archaeal and Bacterial Type Strains, Phase II (KMG-II): from individual species to whole genera.</title>
        <authorList>
            <person name="Goeker M."/>
        </authorList>
    </citation>
    <scope>NUCLEOTIDE SEQUENCE [LARGE SCALE GENOMIC DNA]</scope>
    <source>
        <strain evidence="6 7">DSM 43850</strain>
    </source>
</reference>
<feature type="domain" description="Erythromycin biosynthesis protein CIII-like N-terminal" evidence="5">
    <location>
        <begin position="23"/>
        <end position="220"/>
    </location>
</feature>
<comment type="caution">
    <text evidence="6">The sequence shown here is derived from an EMBL/GenBank/DDBJ whole genome shotgun (WGS) entry which is preliminary data.</text>
</comment>
<keyword evidence="2" id="KW-0328">Glycosyltransferase</keyword>
<dbReference type="Pfam" id="PF06722">
    <property type="entry name" value="EryCIII-like_C"/>
    <property type="match status" value="1"/>
</dbReference>
<dbReference type="PANTHER" id="PTHR48050:SF13">
    <property type="entry name" value="STEROL 3-BETA-GLUCOSYLTRANSFERASE UGT80A2"/>
    <property type="match status" value="1"/>
</dbReference>
<dbReference type="PANTHER" id="PTHR48050">
    <property type="entry name" value="STEROL 3-BETA-GLUCOSYLTRANSFERASE"/>
    <property type="match status" value="1"/>
</dbReference>
<dbReference type="Pfam" id="PF21036">
    <property type="entry name" value="EryCIII-like_N"/>
    <property type="match status" value="1"/>
</dbReference>
<keyword evidence="3" id="KW-0808">Transferase</keyword>
<accession>A0ABR6BDN4</accession>
<dbReference type="InterPro" id="IPR050426">
    <property type="entry name" value="Glycosyltransferase_28"/>
</dbReference>
<evidence type="ECO:0000256" key="2">
    <source>
        <dbReference type="ARBA" id="ARBA00022676"/>
    </source>
</evidence>
<evidence type="ECO:0000259" key="4">
    <source>
        <dbReference type="Pfam" id="PF06722"/>
    </source>
</evidence>
<dbReference type="RefSeq" id="WP_182836898.1">
    <property type="nucleotide sequence ID" value="NZ_BAAABQ010000001.1"/>
</dbReference>
<feature type="domain" description="Erythromycin biosynthesis protein CIII-like C-terminal" evidence="4">
    <location>
        <begin position="233"/>
        <end position="361"/>
    </location>
</feature>
<name>A0ABR6BDN4_9PSEU</name>
<keyword evidence="7" id="KW-1185">Reference proteome</keyword>
<evidence type="ECO:0000256" key="1">
    <source>
        <dbReference type="ARBA" id="ARBA00006962"/>
    </source>
</evidence>
<protein>
    <submittedName>
        <fullName evidence="6">UDP:flavonoid glycosyltransferase YjiC (YdhE family)</fullName>
    </submittedName>
</protein>
<comment type="similarity">
    <text evidence="1">Belongs to the glycosyltransferase 28 family.</text>
</comment>
<gene>
    <name evidence="6" type="ORF">BC739_001896</name>
</gene>
<dbReference type="CDD" id="cd03784">
    <property type="entry name" value="GT1_Gtf-like"/>
    <property type="match status" value="1"/>
</dbReference>
<evidence type="ECO:0000256" key="3">
    <source>
        <dbReference type="ARBA" id="ARBA00022679"/>
    </source>
</evidence>
<dbReference type="EMBL" id="JACJID010000001">
    <property type="protein sequence ID" value="MBA8924699.1"/>
    <property type="molecule type" value="Genomic_DNA"/>
</dbReference>
<dbReference type="InterPro" id="IPR048284">
    <property type="entry name" value="EryCIII-like_N"/>
</dbReference>
<evidence type="ECO:0000259" key="5">
    <source>
        <dbReference type="Pfam" id="PF21036"/>
    </source>
</evidence>
<evidence type="ECO:0000313" key="7">
    <source>
        <dbReference type="Proteomes" id="UP000517916"/>
    </source>
</evidence>
<dbReference type="SUPFAM" id="SSF53756">
    <property type="entry name" value="UDP-Glycosyltransferase/glycogen phosphorylase"/>
    <property type="match status" value="1"/>
</dbReference>